<evidence type="ECO:0000313" key="1">
    <source>
        <dbReference type="EMBL" id="KDN40437.1"/>
    </source>
</evidence>
<evidence type="ECO:0000313" key="2">
    <source>
        <dbReference type="Proteomes" id="UP000027361"/>
    </source>
</evidence>
<keyword evidence="2" id="KW-1185">Reference proteome</keyword>
<name>A0A066VFD9_TILAU</name>
<accession>A0A066VFD9</accession>
<comment type="caution">
    <text evidence="1">The sequence shown here is derived from an EMBL/GenBank/DDBJ whole genome shotgun (WGS) entry which is preliminary data.</text>
</comment>
<dbReference type="InParanoid" id="A0A066VFD9"/>
<sequence>MPNFAIRLPASVRAQVLLWLWTSHHYAVHAVEGRQRVCLSVIALACTTFIATRALRRWVPRLRYLAIIRAPYDHDNLSNVQAARCKDDVMVVGILELLRRLAQAAHDRLIDGGGSRRHPK</sequence>
<protein>
    <submittedName>
        <fullName evidence="1">Uncharacterized protein</fullName>
    </submittedName>
</protein>
<proteinExistence type="predicted"/>
<dbReference type="RefSeq" id="XP_013241394.1">
    <property type="nucleotide sequence ID" value="XM_013385940.1"/>
</dbReference>
<dbReference type="GeneID" id="25261966"/>
<dbReference type="HOGENOM" id="CLU_2051292_0_0_1"/>
<organism evidence="1 2">
    <name type="scientific">Tilletiaria anomala (strain ATCC 24038 / CBS 436.72 / UBC 951)</name>
    <dbReference type="NCBI Taxonomy" id="1037660"/>
    <lineage>
        <taxon>Eukaryota</taxon>
        <taxon>Fungi</taxon>
        <taxon>Dikarya</taxon>
        <taxon>Basidiomycota</taxon>
        <taxon>Ustilaginomycotina</taxon>
        <taxon>Exobasidiomycetes</taxon>
        <taxon>Georgefischeriales</taxon>
        <taxon>Tilletiariaceae</taxon>
        <taxon>Tilletiaria</taxon>
    </lineage>
</organism>
<dbReference type="EMBL" id="JMSN01000091">
    <property type="protein sequence ID" value="KDN40437.1"/>
    <property type="molecule type" value="Genomic_DNA"/>
</dbReference>
<reference evidence="1 2" key="1">
    <citation type="submission" date="2014-05" db="EMBL/GenBank/DDBJ databases">
        <title>Draft genome sequence of a rare smut relative, Tilletiaria anomala UBC 951.</title>
        <authorList>
            <consortium name="DOE Joint Genome Institute"/>
            <person name="Toome M."/>
            <person name="Kuo A."/>
            <person name="Henrissat B."/>
            <person name="Lipzen A."/>
            <person name="Tritt A."/>
            <person name="Yoshinaga Y."/>
            <person name="Zane M."/>
            <person name="Barry K."/>
            <person name="Grigoriev I.V."/>
            <person name="Spatafora J.W."/>
            <person name="Aimea M.C."/>
        </authorList>
    </citation>
    <scope>NUCLEOTIDE SEQUENCE [LARGE SCALE GENOMIC DNA]</scope>
    <source>
        <strain evidence="1 2">UBC 951</strain>
    </source>
</reference>
<dbReference type="AlphaFoldDB" id="A0A066VFD9"/>
<gene>
    <name evidence="1" type="ORF">K437DRAFT_189393</name>
</gene>
<dbReference type="Proteomes" id="UP000027361">
    <property type="component" value="Unassembled WGS sequence"/>
</dbReference>